<evidence type="ECO:0000313" key="3">
    <source>
        <dbReference type="Proteomes" id="UP000316639"/>
    </source>
</evidence>
<dbReference type="EMBL" id="VOBR01000069">
    <property type="protein sequence ID" value="TWP43241.1"/>
    <property type="molecule type" value="Genomic_DNA"/>
</dbReference>
<proteinExistence type="predicted"/>
<reference evidence="2 3" key="1">
    <citation type="submission" date="2019-07" db="EMBL/GenBank/DDBJ databases">
        <title>Lentzea xizangensis sp. nov., isolated from Qinghai-Tibetan Plateau Soils.</title>
        <authorList>
            <person name="Huang J."/>
        </authorList>
    </citation>
    <scope>NUCLEOTIDE SEQUENCE [LARGE SCALE GENOMIC DNA]</scope>
    <source>
        <strain evidence="2 3">FXJ1.1311</strain>
    </source>
</reference>
<dbReference type="RefSeq" id="WP_146361284.1">
    <property type="nucleotide sequence ID" value="NZ_VOBR01000069.1"/>
</dbReference>
<dbReference type="AlphaFoldDB" id="A0A563EEP8"/>
<feature type="transmembrane region" description="Helical" evidence="1">
    <location>
        <begin position="96"/>
        <end position="113"/>
    </location>
</feature>
<organism evidence="2 3">
    <name type="scientific">Lentzea tibetensis</name>
    <dbReference type="NCBI Taxonomy" id="2591470"/>
    <lineage>
        <taxon>Bacteria</taxon>
        <taxon>Bacillati</taxon>
        <taxon>Actinomycetota</taxon>
        <taxon>Actinomycetes</taxon>
        <taxon>Pseudonocardiales</taxon>
        <taxon>Pseudonocardiaceae</taxon>
        <taxon>Lentzea</taxon>
    </lineage>
</organism>
<keyword evidence="1" id="KW-0812">Transmembrane</keyword>
<dbReference type="Proteomes" id="UP000316639">
    <property type="component" value="Unassembled WGS sequence"/>
</dbReference>
<keyword evidence="1" id="KW-0472">Membrane</keyword>
<gene>
    <name evidence="2" type="ORF">FKR81_42730</name>
</gene>
<keyword evidence="3" id="KW-1185">Reference proteome</keyword>
<sequence length="276" mass="30085">MSALHVLLAADGGQIAADIRNFAAPLAAVIIGVIGLKYLFGENKSLAGFIGFLFLGLTVFALIKWGDGILDGLGDTFRSWVDAEPITVVLPQFSDYLLALGAAVAVLVGGGLARARRAARENADPVVEELIEAAEKGDEEARQRLARLREEPVLMDRAEQVALEWIPTNAREAKRLVNQVRFAMLVMSSRGLLAKESPVTPEHVAKWVLLNEKWPDLVERIVRNPDVLGQLEREMGDGESEQRSFLLSSPPLRPVIKELLHVLPRGATSDGEVATQ</sequence>
<evidence type="ECO:0000313" key="2">
    <source>
        <dbReference type="EMBL" id="TWP43241.1"/>
    </source>
</evidence>
<feature type="transmembrane region" description="Helical" evidence="1">
    <location>
        <begin position="22"/>
        <end position="39"/>
    </location>
</feature>
<accession>A0A563EEP8</accession>
<dbReference type="OrthoDB" id="3695947at2"/>
<name>A0A563EEP8_9PSEU</name>
<feature type="transmembrane region" description="Helical" evidence="1">
    <location>
        <begin position="46"/>
        <end position="63"/>
    </location>
</feature>
<evidence type="ECO:0000256" key="1">
    <source>
        <dbReference type="SAM" id="Phobius"/>
    </source>
</evidence>
<protein>
    <submittedName>
        <fullName evidence="2">Uncharacterized protein</fullName>
    </submittedName>
</protein>
<keyword evidence="1" id="KW-1133">Transmembrane helix</keyword>
<comment type="caution">
    <text evidence="2">The sequence shown here is derived from an EMBL/GenBank/DDBJ whole genome shotgun (WGS) entry which is preliminary data.</text>
</comment>